<evidence type="ECO:0000256" key="3">
    <source>
        <dbReference type="HAMAP-Rule" id="MF_00272"/>
    </source>
</evidence>
<gene>
    <name evidence="3 5" type="primary">gcvH</name>
    <name evidence="5" type="ORF">KWG56_11840</name>
</gene>
<sequence length="122" mass="12727">MTYYTQDHEWVRHEGDLAVVGITQHAAEALGDLVFIDLHADGKQVSAGDAVAVVESVKAASDIYAPVAGQVVEVNTALSDDPAVVSADPEGAGWLVKIRLDDPASLSELLDRAAYDALVAGA</sequence>
<proteinExistence type="inferred from homology"/>
<evidence type="ECO:0000313" key="6">
    <source>
        <dbReference type="Proteomes" id="UP000824334"/>
    </source>
</evidence>
<comment type="cofactor">
    <cofactor evidence="3">
        <name>(R)-lipoate</name>
        <dbReference type="ChEBI" id="CHEBI:83088"/>
    </cofactor>
    <text evidence="3">Binds 1 lipoyl cofactor covalently.</text>
</comment>
<evidence type="ECO:0000259" key="4">
    <source>
        <dbReference type="PROSITE" id="PS50968"/>
    </source>
</evidence>
<comment type="subunit">
    <text evidence="3">The glycine cleavage system is composed of four proteins: P, T, L and H.</text>
</comment>
<keyword evidence="6" id="KW-1185">Reference proteome</keyword>
<dbReference type="NCBIfam" id="TIGR00527">
    <property type="entry name" value="gcvH"/>
    <property type="match status" value="1"/>
</dbReference>
<dbReference type="InterPro" id="IPR033753">
    <property type="entry name" value="GCV_H/Fam206"/>
</dbReference>
<feature type="modified residue" description="N6-lipoyllysine" evidence="3">
    <location>
        <position position="58"/>
    </location>
</feature>
<organism evidence="5 6">
    <name type="scientific">Brevundimonas nasdae</name>
    <dbReference type="NCBI Taxonomy" id="172043"/>
    <lineage>
        <taxon>Bacteria</taxon>
        <taxon>Pseudomonadati</taxon>
        <taxon>Pseudomonadota</taxon>
        <taxon>Alphaproteobacteria</taxon>
        <taxon>Caulobacterales</taxon>
        <taxon>Caulobacteraceae</taxon>
        <taxon>Brevundimonas</taxon>
    </lineage>
</organism>
<reference evidence="5 6" key="1">
    <citation type="submission" date="2021-07" db="EMBL/GenBank/DDBJ databases">
        <title>Isolation and characterization of bacteria from a gold mining with a capacity of golden bioaccumulation.</title>
        <authorList>
            <person name="Yang X.J."/>
        </authorList>
    </citation>
    <scope>NUCLEOTIDE SEQUENCE [LARGE SCALE GENOMIC DNA]</scope>
    <source>
        <strain evidence="5 6">Au29</strain>
    </source>
</reference>
<dbReference type="InterPro" id="IPR002930">
    <property type="entry name" value="GCV_H"/>
</dbReference>
<dbReference type="HAMAP" id="MF_00272">
    <property type="entry name" value="GcvH"/>
    <property type="match status" value="1"/>
</dbReference>
<dbReference type="CDD" id="cd06848">
    <property type="entry name" value="GCS_H"/>
    <property type="match status" value="1"/>
</dbReference>
<name>A0ABX8TGS5_9CAUL</name>
<evidence type="ECO:0000313" key="5">
    <source>
        <dbReference type="EMBL" id="QYC09298.1"/>
    </source>
</evidence>
<keyword evidence="2 3" id="KW-0450">Lipoyl</keyword>
<dbReference type="Proteomes" id="UP000824334">
    <property type="component" value="Chromosome"/>
</dbReference>
<evidence type="ECO:0000256" key="2">
    <source>
        <dbReference type="ARBA" id="ARBA00022823"/>
    </source>
</evidence>
<dbReference type="PROSITE" id="PS00189">
    <property type="entry name" value="LIPOYL"/>
    <property type="match status" value="1"/>
</dbReference>
<comment type="function">
    <text evidence="3">The glycine cleavage system catalyzes the degradation of glycine. The H protein shuttles the methylamine group of glycine from the P protein to the T protein.</text>
</comment>
<feature type="domain" description="Lipoyl-binding" evidence="4">
    <location>
        <begin position="17"/>
        <end position="99"/>
    </location>
</feature>
<dbReference type="RefSeq" id="WP_219354908.1">
    <property type="nucleotide sequence ID" value="NZ_CP080034.1"/>
</dbReference>
<dbReference type="PANTHER" id="PTHR11715:SF3">
    <property type="entry name" value="GLYCINE CLEAVAGE SYSTEM H PROTEIN-RELATED"/>
    <property type="match status" value="1"/>
</dbReference>
<dbReference type="PROSITE" id="PS50968">
    <property type="entry name" value="BIOTINYL_LIPOYL"/>
    <property type="match status" value="1"/>
</dbReference>
<protein>
    <recommendedName>
        <fullName evidence="3">Glycine cleavage system H protein</fullName>
    </recommendedName>
</protein>
<dbReference type="PANTHER" id="PTHR11715">
    <property type="entry name" value="GLYCINE CLEAVAGE SYSTEM H PROTEIN"/>
    <property type="match status" value="1"/>
</dbReference>
<dbReference type="InterPro" id="IPR000089">
    <property type="entry name" value="Biotin_lipoyl"/>
</dbReference>
<dbReference type="GeneID" id="94375966"/>
<dbReference type="Pfam" id="PF01597">
    <property type="entry name" value="GCV_H"/>
    <property type="match status" value="1"/>
</dbReference>
<comment type="similarity">
    <text evidence="1 3">Belongs to the GcvH family.</text>
</comment>
<dbReference type="InterPro" id="IPR017453">
    <property type="entry name" value="GCV_H_sub"/>
</dbReference>
<dbReference type="NCBIfam" id="NF002270">
    <property type="entry name" value="PRK01202.1"/>
    <property type="match status" value="1"/>
</dbReference>
<dbReference type="InterPro" id="IPR003016">
    <property type="entry name" value="2-oxoA_DH_lipoyl-BS"/>
</dbReference>
<evidence type="ECO:0000256" key="1">
    <source>
        <dbReference type="ARBA" id="ARBA00009249"/>
    </source>
</evidence>
<dbReference type="EMBL" id="CP080034">
    <property type="protein sequence ID" value="QYC09298.1"/>
    <property type="molecule type" value="Genomic_DNA"/>
</dbReference>
<accession>A0ABX8TGS5</accession>